<protein>
    <submittedName>
        <fullName evidence="1">Uncharacterized protein</fullName>
    </submittedName>
</protein>
<name>A0A9J6AQI9_SOLCO</name>
<proteinExistence type="predicted"/>
<evidence type="ECO:0000313" key="1">
    <source>
        <dbReference type="EMBL" id="KAG5626523.1"/>
    </source>
</evidence>
<comment type="caution">
    <text evidence="1">The sequence shown here is derived from an EMBL/GenBank/DDBJ whole genome shotgun (WGS) entry which is preliminary data.</text>
</comment>
<dbReference type="Proteomes" id="UP000824120">
    <property type="component" value="Chromosome 2"/>
</dbReference>
<organism evidence="1 2">
    <name type="scientific">Solanum commersonii</name>
    <name type="common">Commerson's wild potato</name>
    <name type="synonym">Commerson's nightshade</name>
    <dbReference type="NCBI Taxonomy" id="4109"/>
    <lineage>
        <taxon>Eukaryota</taxon>
        <taxon>Viridiplantae</taxon>
        <taxon>Streptophyta</taxon>
        <taxon>Embryophyta</taxon>
        <taxon>Tracheophyta</taxon>
        <taxon>Spermatophyta</taxon>
        <taxon>Magnoliopsida</taxon>
        <taxon>eudicotyledons</taxon>
        <taxon>Gunneridae</taxon>
        <taxon>Pentapetalae</taxon>
        <taxon>asterids</taxon>
        <taxon>lamiids</taxon>
        <taxon>Solanales</taxon>
        <taxon>Solanaceae</taxon>
        <taxon>Solanoideae</taxon>
        <taxon>Solaneae</taxon>
        <taxon>Solanum</taxon>
    </lineage>
</organism>
<keyword evidence="2" id="KW-1185">Reference proteome</keyword>
<dbReference type="AlphaFoldDB" id="A0A9J6AQI9"/>
<reference evidence="1 2" key="1">
    <citation type="submission" date="2020-09" db="EMBL/GenBank/DDBJ databases">
        <title>De no assembly of potato wild relative species, Solanum commersonii.</title>
        <authorList>
            <person name="Cho K."/>
        </authorList>
    </citation>
    <scope>NUCLEOTIDE SEQUENCE [LARGE SCALE GENOMIC DNA]</scope>
    <source>
        <strain evidence="1">LZ3.2</strain>
        <tissue evidence="1">Leaf</tissue>
    </source>
</reference>
<evidence type="ECO:0000313" key="2">
    <source>
        <dbReference type="Proteomes" id="UP000824120"/>
    </source>
</evidence>
<gene>
    <name evidence="1" type="ORF">H5410_011741</name>
</gene>
<accession>A0A9J6AQI9</accession>
<dbReference type="EMBL" id="JACXVP010000002">
    <property type="protein sequence ID" value="KAG5626523.1"/>
    <property type="molecule type" value="Genomic_DNA"/>
</dbReference>
<sequence>MTIRNSSCTCPITLQPKEEEERYLWKKRRKALKKKCLLRDMMLMPSKLAKNYLAAHVKVASGIVPICGQNHIHVLRIFAQIVWTGARSEAVGVLFIRVPFPVGVLILGSYNEGFLR</sequence>